<protein>
    <submittedName>
        <fullName evidence="5">Glycosyltransferase family 61 protein</fullName>
    </submittedName>
</protein>
<proteinExistence type="predicted"/>
<evidence type="ECO:0000313" key="6">
    <source>
        <dbReference type="Proteomes" id="UP000282311"/>
    </source>
</evidence>
<dbReference type="EMBL" id="RBAH01000005">
    <property type="protein sequence ID" value="RKN85326.1"/>
    <property type="molecule type" value="Genomic_DNA"/>
</dbReference>
<dbReference type="PANTHER" id="PTHR20961">
    <property type="entry name" value="GLYCOSYLTRANSFERASE"/>
    <property type="match status" value="1"/>
</dbReference>
<dbReference type="InterPro" id="IPR007657">
    <property type="entry name" value="Glycosyltransferase_61"/>
</dbReference>
<name>A0A3B0CMY4_9BACL</name>
<keyword evidence="1" id="KW-0328">Glycosyltransferase</keyword>
<dbReference type="InterPro" id="IPR049625">
    <property type="entry name" value="Glyco_transf_61_cat"/>
</dbReference>
<evidence type="ECO:0000256" key="1">
    <source>
        <dbReference type="ARBA" id="ARBA00022676"/>
    </source>
</evidence>
<dbReference type="GO" id="GO:0016757">
    <property type="term" value="F:glycosyltransferase activity"/>
    <property type="evidence" value="ECO:0007669"/>
    <property type="project" value="UniProtKB-KW"/>
</dbReference>
<accession>A0A3B0CMY4</accession>
<comment type="caution">
    <text evidence="5">The sequence shown here is derived from an EMBL/GenBank/DDBJ whole genome shotgun (WGS) entry which is preliminary data.</text>
</comment>
<gene>
    <name evidence="5" type="ORF">D7M11_09590</name>
</gene>
<evidence type="ECO:0000313" key="5">
    <source>
        <dbReference type="EMBL" id="RKN85326.1"/>
    </source>
</evidence>
<feature type="domain" description="Glycosyltransferase 61 catalytic" evidence="4">
    <location>
        <begin position="138"/>
        <end position="309"/>
    </location>
</feature>
<keyword evidence="3" id="KW-0325">Glycoprotein</keyword>
<evidence type="ECO:0000256" key="2">
    <source>
        <dbReference type="ARBA" id="ARBA00022679"/>
    </source>
</evidence>
<dbReference type="Pfam" id="PF04577">
    <property type="entry name" value="Glyco_transf_61"/>
    <property type="match status" value="1"/>
</dbReference>
<dbReference type="AlphaFoldDB" id="A0A3B0CMY4"/>
<keyword evidence="2 5" id="KW-0808">Transferase</keyword>
<keyword evidence="6" id="KW-1185">Reference proteome</keyword>
<reference evidence="5 6" key="1">
    <citation type="journal article" date="2007" name="Int. J. Syst. Evol. Microbiol.">
        <title>Paenibacillus ginsengarvi sp. nov., isolated from soil from ginseng cultivation.</title>
        <authorList>
            <person name="Yoon M.H."/>
            <person name="Ten L.N."/>
            <person name="Im W.T."/>
        </authorList>
    </citation>
    <scope>NUCLEOTIDE SEQUENCE [LARGE SCALE GENOMIC DNA]</scope>
    <source>
        <strain evidence="5 6">KCTC 13059</strain>
    </source>
</reference>
<evidence type="ECO:0000256" key="3">
    <source>
        <dbReference type="ARBA" id="ARBA00023180"/>
    </source>
</evidence>
<evidence type="ECO:0000259" key="4">
    <source>
        <dbReference type="Pfam" id="PF04577"/>
    </source>
</evidence>
<dbReference type="Proteomes" id="UP000282311">
    <property type="component" value="Unassembled WGS sequence"/>
</dbReference>
<organism evidence="5 6">
    <name type="scientific">Paenibacillus ginsengarvi</name>
    <dbReference type="NCBI Taxonomy" id="400777"/>
    <lineage>
        <taxon>Bacteria</taxon>
        <taxon>Bacillati</taxon>
        <taxon>Bacillota</taxon>
        <taxon>Bacilli</taxon>
        <taxon>Bacillales</taxon>
        <taxon>Paenibacillaceae</taxon>
        <taxon>Paenibacillus</taxon>
    </lineage>
</organism>
<sequence>MGDMRELKPPKEHYRSPEEWIHSAGLDHNKRLKSYYKSDPIHLRQPKGLEQPVHWMYRAFESQKWRQRKGYVVIMPGGRICRSRCTILTPDHKEMWDLSWLVYRASNDPELQKLRRLPPVCDTAETVALLGMRESGIYYHWMVDVLPRFHMLRMLGIPADKYVLNGGWLAPFQLETLDMLGIPRDRLVYSDDNMHLKAKLLLVPGCEFGIVPKWALGFVRHELMEKPGIRPSGERNRLFISRARASKRKLLNEAELMNHLSKRGFRSVELETMPVAEQIKLFASAEIVIGPHGAGLTNLLFCKPGTKVIELFSPNHMHTCYPVVSHHTGLEHYYLVGIGDRPPEFVNPRIHADDIQIDPKQFRSILKLAGIT</sequence>